<accession>A0A7Y6BSY3</accession>
<name>A0A7Y6BSY3_9BACL</name>
<proteinExistence type="predicted"/>
<dbReference type="Pfam" id="PF15586">
    <property type="entry name" value="Imm8"/>
    <property type="match status" value="1"/>
</dbReference>
<dbReference type="Proteomes" id="UP000526125">
    <property type="component" value="Unassembled WGS sequence"/>
</dbReference>
<dbReference type="RefSeq" id="WP_175394277.1">
    <property type="nucleotide sequence ID" value="NZ_JABMCB010000142.1"/>
</dbReference>
<dbReference type="AlphaFoldDB" id="A0A7Y6BSY3"/>
<evidence type="ECO:0000313" key="1">
    <source>
        <dbReference type="EMBL" id="NUU74357.1"/>
    </source>
</evidence>
<organism evidence="1 2">
    <name type="scientific">Paenibacillus xylanilyticus</name>
    <dbReference type="NCBI Taxonomy" id="248903"/>
    <lineage>
        <taxon>Bacteria</taxon>
        <taxon>Bacillati</taxon>
        <taxon>Bacillota</taxon>
        <taxon>Bacilli</taxon>
        <taxon>Bacillales</taxon>
        <taxon>Paenibacillaceae</taxon>
        <taxon>Paenibacillus</taxon>
    </lineage>
</organism>
<dbReference type="InterPro" id="IPR028964">
    <property type="entry name" value="Imm8"/>
</dbReference>
<reference evidence="1 2" key="1">
    <citation type="submission" date="2020-05" db="EMBL/GenBank/DDBJ databases">
        <title>Genome Sequencing of Type Strains.</title>
        <authorList>
            <person name="Lemaire J.F."/>
            <person name="Inderbitzin P."/>
            <person name="Gregorio O.A."/>
            <person name="Collins S.B."/>
            <person name="Wespe N."/>
            <person name="Knight-Connoni V."/>
        </authorList>
    </citation>
    <scope>NUCLEOTIDE SEQUENCE [LARGE SCALE GENOMIC DNA]</scope>
    <source>
        <strain evidence="1 2">LMG 21957</strain>
    </source>
</reference>
<gene>
    <name evidence="1" type="ORF">HP552_03640</name>
</gene>
<evidence type="ECO:0000313" key="2">
    <source>
        <dbReference type="Proteomes" id="UP000526125"/>
    </source>
</evidence>
<protein>
    <submittedName>
        <fullName evidence="1">Uncharacterized protein</fullName>
    </submittedName>
</protein>
<dbReference type="EMBL" id="JABMCB010000142">
    <property type="protein sequence ID" value="NUU74357.1"/>
    <property type="molecule type" value="Genomic_DNA"/>
</dbReference>
<sequence length="80" mass="9492">MKSEVKDEVFRFYIVSPKWLLKVLEGSDKIELGRGYLITSDYNISKVEYRINTILGNCQRTFWDDVIHGISRYAIWESEQ</sequence>
<comment type="caution">
    <text evidence="1">The sequence shown here is derived from an EMBL/GenBank/DDBJ whole genome shotgun (WGS) entry which is preliminary data.</text>
</comment>
<keyword evidence="2" id="KW-1185">Reference proteome</keyword>